<accession>A0AAD5JFI4</accession>
<evidence type="ECO:0000313" key="4">
    <source>
        <dbReference type="Proteomes" id="UP001064489"/>
    </source>
</evidence>
<evidence type="ECO:0000259" key="2">
    <source>
        <dbReference type="PROSITE" id="PS50835"/>
    </source>
</evidence>
<keyword evidence="1" id="KW-0732">Signal</keyword>
<gene>
    <name evidence="3" type="ORF">LWI28_009807</name>
</gene>
<reference evidence="3 4" key="1">
    <citation type="journal article" date="2022" name="Plant J.">
        <title>Strategies of tolerance reflected in two North American maple genomes.</title>
        <authorList>
            <person name="McEvoy S.L."/>
            <person name="Sezen U.U."/>
            <person name="Trouern-Trend A."/>
            <person name="McMahon S.M."/>
            <person name="Schaberg P.G."/>
            <person name="Yang J."/>
            <person name="Wegrzyn J.L."/>
            <person name="Swenson N.G."/>
        </authorList>
    </citation>
    <scope>NUCLEOTIDE SEQUENCE [LARGE SCALE GENOMIC DNA]</scope>
    <source>
        <strain evidence="3">91603</strain>
    </source>
</reference>
<dbReference type="InterPro" id="IPR026960">
    <property type="entry name" value="RVT-Znf"/>
</dbReference>
<dbReference type="PROSITE" id="PS50835">
    <property type="entry name" value="IG_LIKE"/>
    <property type="match status" value="1"/>
</dbReference>
<name>A0AAD5JFI4_ACENE</name>
<dbReference type="Pfam" id="PF13966">
    <property type="entry name" value="zf-RVT"/>
    <property type="match status" value="1"/>
</dbReference>
<dbReference type="PANTHER" id="PTHR33116">
    <property type="entry name" value="REVERSE TRANSCRIPTASE ZINC-BINDING DOMAIN-CONTAINING PROTEIN-RELATED-RELATED"/>
    <property type="match status" value="1"/>
</dbReference>
<dbReference type="PANTHER" id="PTHR33116:SF78">
    <property type="entry name" value="OS12G0587133 PROTEIN"/>
    <property type="match status" value="1"/>
</dbReference>
<comment type="caution">
    <text evidence="3">The sequence shown here is derived from an EMBL/GenBank/DDBJ whole genome shotgun (WGS) entry which is preliminary data.</text>
</comment>
<evidence type="ECO:0000256" key="1">
    <source>
        <dbReference type="SAM" id="SignalP"/>
    </source>
</evidence>
<keyword evidence="4" id="KW-1185">Reference proteome</keyword>
<dbReference type="AlphaFoldDB" id="A0AAD5JFI4"/>
<proteinExistence type="predicted"/>
<feature type="domain" description="Ig-like" evidence="2">
    <location>
        <begin position="359"/>
        <end position="424"/>
    </location>
</feature>
<sequence>MCMEAVLSLSSLVVLSSTSTSQVGMSTVSEANSSSWVVPLASGRVCTLVGELIPPQHEGDVSVIIPYSVAGLIQSSVPIVYDGKSFAGLFKSLIIETLPVPLVPSKRGGRGYYYILLKSPAKINRVLGVQFGSSKAKGIRVPLRLDKATSDGDFGHYARVLVDMDVSSVLPTSVLLERDKFHSSFIAVEYENLPAFCSTCSSIGHLPSSCRWNKSSKVPLSSTTKSTKDIARDSRVFGDDGFQLVRTRGHDSVVVHTSVGSNLISSSTSSAGLVLSSNPSSSTVSTISEVASSSVPPMISQALQISKDLEFDDGVTDSVLDSSSSVVDPSISYVSSDVRMVHYSRTIVQGSSMFNQVHPMVTTILSRSSSHPGHTARRLMIDDCDLVGIRSQGARFTWVRGRSNRTIVERRLDRVLVSDGCISCCFPVVGSPPQVVIYKLRNLKKALKSWNWEVFGDLNSTIARKSAELHSIQLDLSNRGFSNDLFIAEASVHSKLDVLLRRQECFYRDRSRVRWLRDGDRNTSFFMPLSNVGNVSRVGRDLSIVDYVIPSLVTAAENTFLTSVLSADDIHDAVFAMDAASAPRPDGFSGSFYQRCWDVVGSDVVLAVQDFFITGVIFPGLNSSFIVLLPKLRDSISVDQFRPIVLSNFLFKISSKSLADYLARVAARIISPQQFGFIRDRHIEDCITLASDCEFVVEEVLWGGTQKNLKHIMGAFRDYGDISSQLVNWIGQLPFSYLGVPLFRGKPRKAVLRPIADKILSKFAKWKGKSLSLAGRATLIRSIITGSFVHSFMIYKWPSSLLSLINSKLRNFLWTGSCEETKLFITSDGFAFSFLRERYLKHLQKPHGWYDTSSIWSSLRKNYSSLLKEGIWMISENSQRDFWRDNWLGVPILELLGIPDYLANPLRARVSDFIHEGRWVLDDSFRARFSDLCFQIDRIVISPVMDSLVWANSRDGRVSCKTAYSQFLHDIPQVVWCRDVWSRFIPPSLSALTWLLMLNRLPTEDRLCRSGFQLASRCSICGVSSESADHLFLYCPLAVAI</sequence>
<organism evidence="3 4">
    <name type="scientific">Acer negundo</name>
    <name type="common">Box elder</name>
    <dbReference type="NCBI Taxonomy" id="4023"/>
    <lineage>
        <taxon>Eukaryota</taxon>
        <taxon>Viridiplantae</taxon>
        <taxon>Streptophyta</taxon>
        <taxon>Embryophyta</taxon>
        <taxon>Tracheophyta</taxon>
        <taxon>Spermatophyta</taxon>
        <taxon>Magnoliopsida</taxon>
        <taxon>eudicotyledons</taxon>
        <taxon>Gunneridae</taxon>
        <taxon>Pentapetalae</taxon>
        <taxon>rosids</taxon>
        <taxon>malvids</taxon>
        <taxon>Sapindales</taxon>
        <taxon>Sapindaceae</taxon>
        <taxon>Hippocastanoideae</taxon>
        <taxon>Acereae</taxon>
        <taxon>Acer</taxon>
    </lineage>
</organism>
<protein>
    <recommendedName>
        <fullName evidence="2">Ig-like domain-containing protein</fullName>
    </recommendedName>
</protein>
<feature type="chain" id="PRO_5042007780" description="Ig-like domain-containing protein" evidence="1">
    <location>
        <begin position="19"/>
        <end position="1041"/>
    </location>
</feature>
<dbReference type="EMBL" id="JAJSOW010000002">
    <property type="protein sequence ID" value="KAI9198086.1"/>
    <property type="molecule type" value="Genomic_DNA"/>
</dbReference>
<evidence type="ECO:0000313" key="3">
    <source>
        <dbReference type="EMBL" id="KAI9198086.1"/>
    </source>
</evidence>
<dbReference type="Proteomes" id="UP001064489">
    <property type="component" value="Chromosome 13"/>
</dbReference>
<feature type="signal peptide" evidence="1">
    <location>
        <begin position="1"/>
        <end position="18"/>
    </location>
</feature>
<dbReference type="InterPro" id="IPR007110">
    <property type="entry name" value="Ig-like_dom"/>
</dbReference>